<feature type="domain" description="Response regulatory" evidence="3">
    <location>
        <begin position="4"/>
        <end position="76"/>
    </location>
</feature>
<dbReference type="PROSITE" id="PS50110">
    <property type="entry name" value="RESPONSE_REGULATORY"/>
    <property type="match status" value="1"/>
</dbReference>
<name>A0A9X2B8L9_9BACL</name>
<dbReference type="Proteomes" id="UP001139347">
    <property type="component" value="Unassembled WGS sequence"/>
</dbReference>
<evidence type="ECO:0000313" key="5">
    <source>
        <dbReference type="Proteomes" id="UP001139347"/>
    </source>
</evidence>
<protein>
    <submittedName>
        <fullName evidence="4">Response regulator</fullName>
    </submittedName>
</protein>
<dbReference type="GO" id="GO:0000160">
    <property type="term" value="P:phosphorelay signal transduction system"/>
    <property type="evidence" value="ECO:0007669"/>
    <property type="project" value="InterPro"/>
</dbReference>
<evidence type="ECO:0000259" key="3">
    <source>
        <dbReference type="PROSITE" id="PS50110"/>
    </source>
</evidence>
<dbReference type="PANTHER" id="PTHR44591">
    <property type="entry name" value="STRESS RESPONSE REGULATOR PROTEIN 1"/>
    <property type="match status" value="1"/>
</dbReference>
<accession>A0A9X2B8L9</accession>
<gene>
    <name evidence="4" type="ORF">MUG84_23360</name>
</gene>
<dbReference type="SUPFAM" id="SSF52172">
    <property type="entry name" value="CheY-like"/>
    <property type="match status" value="1"/>
</dbReference>
<dbReference type="AlphaFoldDB" id="A0A9X2B8L9"/>
<reference evidence="4" key="1">
    <citation type="submission" date="2022-04" db="EMBL/GenBank/DDBJ databases">
        <title>Paenibacillus mangrovi sp. nov., a novel endophytic bacterium isolated from bark of Kandelia candel.</title>
        <authorList>
            <person name="Tuo L."/>
        </authorList>
    </citation>
    <scope>NUCLEOTIDE SEQUENCE</scope>
    <source>
        <strain evidence="4">KQZ6P-2</strain>
    </source>
</reference>
<evidence type="ECO:0000256" key="1">
    <source>
        <dbReference type="ARBA" id="ARBA00022553"/>
    </source>
</evidence>
<dbReference type="InterPro" id="IPR001789">
    <property type="entry name" value="Sig_transdc_resp-reg_receiver"/>
</dbReference>
<evidence type="ECO:0000313" key="4">
    <source>
        <dbReference type="EMBL" id="MCJ8014628.1"/>
    </source>
</evidence>
<dbReference type="InterPro" id="IPR011006">
    <property type="entry name" value="CheY-like_superfamily"/>
</dbReference>
<dbReference type="InterPro" id="IPR050595">
    <property type="entry name" value="Bact_response_regulator"/>
</dbReference>
<dbReference type="EMBL" id="JALIRP010000013">
    <property type="protein sequence ID" value="MCJ8014628.1"/>
    <property type="molecule type" value="Genomic_DNA"/>
</dbReference>
<keyword evidence="5" id="KW-1185">Reference proteome</keyword>
<sequence>MEPKLLLVEDEPGMLEEMQTYLQREGFRVLTACAGKEALMIARFEHPDLVVLDWMLPEVLFIQFLQQVDIRSTAQI</sequence>
<proteinExistence type="predicted"/>
<evidence type="ECO:0000256" key="2">
    <source>
        <dbReference type="PROSITE-ProRule" id="PRU00169"/>
    </source>
</evidence>
<dbReference type="Pfam" id="PF00072">
    <property type="entry name" value="Response_reg"/>
    <property type="match status" value="1"/>
</dbReference>
<keyword evidence="1 2" id="KW-0597">Phosphoprotein</keyword>
<dbReference type="Gene3D" id="3.40.50.2300">
    <property type="match status" value="1"/>
</dbReference>
<comment type="caution">
    <text evidence="4">The sequence shown here is derived from an EMBL/GenBank/DDBJ whole genome shotgun (WGS) entry which is preliminary data.</text>
</comment>
<organism evidence="4 5">
    <name type="scientific">Paenibacillus mangrovi</name>
    <dbReference type="NCBI Taxonomy" id="2931978"/>
    <lineage>
        <taxon>Bacteria</taxon>
        <taxon>Bacillati</taxon>
        <taxon>Bacillota</taxon>
        <taxon>Bacilli</taxon>
        <taxon>Bacillales</taxon>
        <taxon>Paenibacillaceae</taxon>
        <taxon>Paenibacillus</taxon>
    </lineage>
</organism>
<dbReference type="PANTHER" id="PTHR44591:SF3">
    <property type="entry name" value="RESPONSE REGULATORY DOMAIN-CONTAINING PROTEIN"/>
    <property type="match status" value="1"/>
</dbReference>
<feature type="modified residue" description="4-aspartylphosphate" evidence="2">
    <location>
        <position position="53"/>
    </location>
</feature>